<reference evidence="1 2" key="1">
    <citation type="submission" date="2020-03" db="EMBL/GenBank/DDBJ databases">
        <title>Assessment of the enzymatic potential of alkaline-tolerant lipase obtained from Bacillus luteus H11 (technogenic soil) for the bioremediation of saline soils contaminated with petroleum substances.</title>
        <authorList>
            <person name="Kalwasinska A."/>
        </authorList>
    </citation>
    <scope>NUCLEOTIDE SEQUENCE [LARGE SCALE GENOMIC DNA]</scope>
    <source>
        <strain evidence="1 2">H11</strain>
    </source>
</reference>
<evidence type="ECO:0000313" key="1">
    <source>
        <dbReference type="EMBL" id="NJP39238.1"/>
    </source>
</evidence>
<evidence type="ECO:0000313" key="2">
    <source>
        <dbReference type="Proteomes" id="UP000752012"/>
    </source>
</evidence>
<dbReference type="Pfam" id="PF11253">
    <property type="entry name" value="DUF3052"/>
    <property type="match status" value="1"/>
</dbReference>
<organism evidence="1 2">
    <name type="scientific">Alkalicoccus luteus</name>
    <dbReference type="NCBI Taxonomy" id="1237094"/>
    <lineage>
        <taxon>Bacteria</taxon>
        <taxon>Bacillati</taxon>
        <taxon>Bacillota</taxon>
        <taxon>Bacilli</taxon>
        <taxon>Bacillales</taxon>
        <taxon>Bacillaceae</taxon>
        <taxon>Alkalicoccus</taxon>
    </lineage>
</organism>
<dbReference type="RefSeq" id="WP_168009469.1">
    <property type="nucleotide sequence ID" value="NZ_JAATHJ010000043.1"/>
</dbReference>
<dbReference type="InterPro" id="IPR021412">
    <property type="entry name" value="DUF3052"/>
</dbReference>
<comment type="caution">
    <text evidence="1">The sequence shown here is derived from an EMBL/GenBank/DDBJ whole genome shotgun (WGS) entry which is preliminary data.</text>
</comment>
<accession>A0A969PTY5</accession>
<dbReference type="Proteomes" id="UP000752012">
    <property type="component" value="Unassembled WGS sequence"/>
</dbReference>
<gene>
    <name evidence="1" type="ORF">HCN83_16835</name>
</gene>
<name>A0A969PTY5_9BACI</name>
<dbReference type="EMBL" id="JAATHJ010000043">
    <property type="protein sequence ID" value="NJP39238.1"/>
    <property type="molecule type" value="Genomic_DNA"/>
</dbReference>
<keyword evidence="2" id="KW-1185">Reference proteome</keyword>
<sequence length="130" mass="15394">MSDVWKKLQVKERKSWFIINAPEAFRDVLQEAPADTLDEMPEKQAYEVILSFVKTEEEIEEAAVLAEEKLAEDGIFWVMYPKKSSKTYKTDISRDQGWSSMEEKEFKVVRQIAIDEDWSALRFRPAREWK</sequence>
<dbReference type="AlphaFoldDB" id="A0A969PTY5"/>
<proteinExistence type="predicted"/>
<protein>
    <submittedName>
        <fullName evidence="1">DUF3052 family protein</fullName>
    </submittedName>
</protein>